<dbReference type="PROSITE" id="PS50158">
    <property type="entry name" value="ZF_CCHC"/>
    <property type="match status" value="1"/>
</dbReference>
<dbReference type="PANTHER" id="PTHR46486">
    <property type="entry name" value="CCHC-TYPE DOMAIN-CONTAINING PROTEIN"/>
    <property type="match status" value="1"/>
</dbReference>
<dbReference type="InterPro" id="IPR001878">
    <property type="entry name" value="Znf_CCHC"/>
</dbReference>
<feature type="region of interest" description="Disordered" evidence="2">
    <location>
        <begin position="274"/>
        <end position="381"/>
    </location>
</feature>
<evidence type="ECO:0000313" key="4">
    <source>
        <dbReference type="EMBL" id="CAH3018891.1"/>
    </source>
</evidence>
<evidence type="ECO:0000313" key="5">
    <source>
        <dbReference type="Proteomes" id="UP001159427"/>
    </source>
</evidence>
<keyword evidence="5" id="KW-1185">Reference proteome</keyword>
<feature type="compositionally biased region" description="Polar residues" evidence="2">
    <location>
        <begin position="305"/>
        <end position="314"/>
    </location>
</feature>
<dbReference type="Proteomes" id="UP001159427">
    <property type="component" value="Unassembled WGS sequence"/>
</dbReference>
<feature type="compositionally biased region" description="Low complexity" evidence="2">
    <location>
        <begin position="346"/>
        <end position="360"/>
    </location>
</feature>
<keyword evidence="1" id="KW-0863">Zinc-finger</keyword>
<dbReference type="PANTHER" id="PTHR46486:SF1">
    <property type="entry name" value="CCHC-TYPE DOMAIN-CONTAINING PROTEIN"/>
    <property type="match status" value="1"/>
</dbReference>
<reference evidence="4 5" key="1">
    <citation type="submission" date="2022-05" db="EMBL/GenBank/DDBJ databases">
        <authorList>
            <consortium name="Genoscope - CEA"/>
            <person name="William W."/>
        </authorList>
    </citation>
    <scope>NUCLEOTIDE SEQUENCE [LARGE SCALE GENOMIC DNA]</scope>
</reference>
<dbReference type="SMART" id="SM00343">
    <property type="entry name" value="ZnF_C2HC"/>
    <property type="match status" value="1"/>
</dbReference>
<feature type="compositionally biased region" description="Low complexity" evidence="2">
    <location>
        <begin position="370"/>
        <end position="381"/>
    </location>
</feature>
<comment type="caution">
    <text evidence="4">The sequence shown here is derived from an EMBL/GenBank/DDBJ whole genome shotgun (WGS) entry which is preliminary data.</text>
</comment>
<dbReference type="Pfam" id="PF00098">
    <property type="entry name" value="zf-CCHC"/>
    <property type="match status" value="1"/>
</dbReference>
<proteinExistence type="predicted"/>
<feature type="compositionally biased region" description="Low complexity" evidence="2">
    <location>
        <begin position="274"/>
        <end position="284"/>
    </location>
</feature>
<feature type="domain" description="CCHC-type" evidence="3">
    <location>
        <begin position="146"/>
        <end position="162"/>
    </location>
</feature>
<dbReference type="Gene3D" id="4.10.60.10">
    <property type="entry name" value="Zinc finger, CCHC-type"/>
    <property type="match status" value="1"/>
</dbReference>
<dbReference type="InterPro" id="IPR036875">
    <property type="entry name" value="Znf_CCHC_sf"/>
</dbReference>
<feature type="non-terminal residue" evidence="4">
    <location>
        <position position="1"/>
    </location>
</feature>
<feature type="region of interest" description="Disordered" evidence="2">
    <location>
        <begin position="165"/>
        <end position="246"/>
    </location>
</feature>
<evidence type="ECO:0000259" key="3">
    <source>
        <dbReference type="PROSITE" id="PS50158"/>
    </source>
</evidence>
<feature type="non-terminal residue" evidence="4">
    <location>
        <position position="381"/>
    </location>
</feature>
<keyword evidence="1" id="KW-0479">Metal-binding</keyword>
<protein>
    <recommendedName>
        <fullName evidence="3">CCHC-type domain-containing protein</fullName>
    </recommendedName>
</protein>
<dbReference type="EMBL" id="CALNXI010000099">
    <property type="protein sequence ID" value="CAH3018891.1"/>
    <property type="molecule type" value="Genomic_DNA"/>
</dbReference>
<feature type="compositionally biased region" description="Low complexity" evidence="2">
    <location>
        <begin position="209"/>
        <end position="223"/>
    </location>
</feature>
<accession>A0ABN8LX74</accession>
<organism evidence="4 5">
    <name type="scientific">Porites evermanni</name>
    <dbReference type="NCBI Taxonomy" id="104178"/>
    <lineage>
        <taxon>Eukaryota</taxon>
        <taxon>Metazoa</taxon>
        <taxon>Cnidaria</taxon>
        <taxon>Anthozoa</taxon>
        <taxon>Hexacorallia</taxon>
        <taxon>Scleractinia</taxon>
        <taxon>Fungiina</taxon>
        <taxon>Poritidae</taxon>
        <taxon>Porites</taxon>
    </lineage>
</organism>
<sequence>EEHVISAIQIVPGRVCKVTFESSGVKHDLCSRDICNVGGVDCRVLNHAKRLTQVQVHYYPFEDNLDPLFKVLSPFGEVKRTRFQHWTNIPEINTGTILLDVILNHHIPRTLQVGKLRVKVWYRDQPLCCDICRGPHRVTDCDLKGKCRRCGEEGHFARACPRPWARTGDAASHTSDGADPTPAEAAGRSSVTDAASDANRAPVADTDRAAGPLADGDPDAALPTSRALSEPDSLDGATFDSAAGTPVVDATPSASLSFDHRDNQLDELSSQPVLFSSAPSSSDFDSLDGATVDSGLISPAPRDTPVSSLSNSQKRAYPDSSEDTVDSDHFSVPAKPAPRPPKKKPPVVVSSGKSRPVPVADHGRDRSRSRSPSGRSPSASR</sequence>
<keyword evidence="1" id="KW-0862">Zinc</keyword>
<evidence type="ECO:0000256" key="2">
    <source>
        <dbReference type="SAM" id="MobiDB-lite"/>
    </source>
</evidence>
<dbReference type="SUPFAM" id="SSF57756">
    <property type="entry name" value="Retrovirus zinc finger-like domains"/>
    <property type="match status" value="1"/>
</dbReference>
<gene>
    <name evidence="4" type="ORF">PEVE_00045202</name>
</gene>
<name>A0ABN8LX74_9CNID</name>
<evidence type="ECO:0000256" key="1">
    <source>
        <dbReference type="PROSITE-ProRule" id="PRU00047"/>
    </source>
</evidence>